<gene>
    <name evidence="2" type="ORF">NRB20_43710</name>
</gene>
<dbReference type="Gene3D" id="3.90.1570.10">
    <property type="entry name" value="tt1808, chain A"/>
    <property type="match status" value="1"/>
</dbReference>
<dbReference type="Proteomes" id="UP000438448">
    <property type="component" value="Unassembled WGS sequence"/>
</dbReference>
<proteinExistence type="predicted"/>
<feature type="domain" description="Putative restriction endonuclease" evidence="1">
    <location>
        <begin position="16"/>
        <end position="178"/>
    </location>
</feature>
<dbReference type="AlphaFoldDB" id="A0A7K0D6S9"/>
<sequence length="193" mass="21195">MTVETAPIPRERAISVEEFDALAVDTDHRYEIENGFLLVNARPAPPHSRAIFRLMLQLNAQLPEGLEAFSELEAELIGRSPRRVPDVVVAPVEVDEQTRIRSDQIALAVEIATSGESAVRDFAIKAREYAANGIAHYWVIDILDGAPAGLTIFTLDTEENYQIGPRTTGSVTVSEPFPLTIDIDTLTGPRKTS</sequence>
<dbReference type="Pfam" id="PF05685">
    <property type="entry name" value="Uma2"/>
    <property type="match status" value="1"/>
</dbReference>
<accession>A0A7K0D6S9</accession>
<dbReference type="InterPro" id="IPR011335">
    <property type="entry name" value="Restrct_endonuc-II-like"/>
</dbReference>
<comment type="caution">
    <text evidence="2">The sequence shown here is derived from an EMBL/GenBank/DDBJ whole genome shotgun (WGS) entry which is preliminary data.</text>
</comment>
<dbReference type="InterPro" id="IPR012296">
    <property type="entry name" value="Nuclease_put_TT1808"/>
</dbReference>
<evidence type="ECO:0000313" key="3">
    <source>
        <dbReference type="Proteomes" id="UP000438448"/>
    </source>
</evidence>
<dbReference type="EMBL" id="WEGK01000009">
    <property type="protein sequence ID" value="MQY21261.1"/>
    <property type="molecule type" value="Genomic_DNA"/>
</dbReference>
<organism evidence="2 3">
    <name type="scientific">Nocardia macrotermitis</name>
    <dbReference type="NCBI Taxonomy" id="2585198"/>
    <lineage>
        <taxon>Bacteria</taxon>
        <taxon>Bacillati</taxon>
        <taxon>Actinomycetota</taxon>
        <taxon>Actinomycetes</taxon>
        <taxon>Mycobacteriales</taxon>
        <taxon>Nocardiaceae</taxon>
        <taxon>Nocardia</taxon>
    </lineage>
</organism>
<dbReference type="PANTHER" id="PTHR35400">
    <property type="entry name" value="SLR1083 PROTEIN"/>
    <property type="match status" value="1"/>
</dbReference>
<dbReference type="OrthoDB" id="9799703at2"/>
<evidence type="ECO:0000313" key="2">
    <source>
        <dbReference type="EMBL" id="MQY21261.1"/>
    </source>
</evidence>
<reference evidence="2 3" key="1">
    <citation type="submission" date="2019-10" db="EMBL/GenBank/DDBJ databases">
        <title>Nocardia macrotermitis sp. nov. and Nocardia aurantia sp. nov., isolated from the gut of fungus growing-termite Macrotermes natalensis.</title>
        <authorList>
            <person name="Benndorf R."/>
            <person name="Schwitalla J."/>
            <person name="Martin K."/>
            <person name="De Beer W."/>
            <person name="Kaster A.-K."/>
            <person name="Vollmers J."/>
            <person name="Poulsen M."/>
            <person name="Beemelmanns C."/>
        </authorList>
    </citation>
    <scope>NUCLEOTIDE SEQUENCE [LARGE SCALE GENOMIC DNA]</scope>
    <source>
        <strain evidence="2 3">RB20</strain>
    </source>
</reference>
<evidence type="ECO:0000259" key="1">
    <source>
        <dbReference type="Pfam" id="PF05685"/>
    </source>
</evidence>
<protein>
    <recommendedName>
        <fullName evidence="1">Putative restriction endonuclease domain-containing protein</fullName>
    </recommendedName>
</protein>
<dbReference type="RefSeq" id="WP_153411937.1">
    <property type="nucleotide sequence ID" value="NZ_WEGK01000009.1"/>
</dbReference>
<dbReference type="SUPFAM" id="SSF52980">
    <property type="entry name" value="Restriction endonuclease-like"/>
    <property type="match status" value="1"/>
</dbReference>
<dbReference type="InterPro" id="IPR008538">
    <property type="entry name" value="Uma2"/>
</dbReference>
<dbReference type="CDD" id="cd06260">
    <property type="entry name" value="DUF820-like"/>
    <property type="match status" value="1"/>
</dbReference>
<name>A0A7K0D6S9_9NOCA</name>
<dbReference type="PANTHER" id="PTHR35400:SF3">
    <property type="entry name" value="SLL1072 PROTEIN"/>
    <property type="match status" value="1"/>
</dbReference>
<keyword evidence="3" id="KW-1185">Reference proteome</keyword>